<evidence type="ECO:0000259" key="2">
    <source>
        <dbReference type="Pfam" id="PF01957"/>
    </source>
</evidence>
<proteinExistence type="predicted"/>
<dbReference type="EMBL" id="NMUE01000008">
    <property type="protein sequence ID" value="RFA97189.1"/>
    <property type="molecule type" value="Genomic_DNA"/>
</dbReference>
<protein>
    <recommendedName>
        <fullName evidence="2">NfeD-like C-terminal domain-containing protein</fullName>
    </recommendedName>
</protein>
<accession>A0A371QYY1</accession>
<keyword evidence="1" id="KW-0812">Transmembrane</keyword>
<feature type="domain" description="NfeD-like C-terminal" evidence="2">
    <location>
        <begin position="66"/>
        <end position="119"/>
    </location>
</feature>
<dbReference type="RefSeq" id="WP_116420762.1">
    <property type="nucleotide sequence ID" value="NZ_NMUE01000008.1"/>
</dbReference>
<keyword evidence="1" id="KW-0472">Membrane</keyword>
<name>A0A371QYY1_9CREN</name>
<comment type="caution">
    <text evidence="3">The sequence shown here is derived from an EMBL/GenBank/DDBJ whole genome shotgun (WGS) entry which is preliminary data.</text>
</comment>
<dbReference type="EMBL" id="NMUF01000046">
    <property type="protein sequence ID" value="RFA95986.1"/>
    <property type="molecule type" value="Genomic_DNA"/>
</dbReference>
<feature type="transmembrane region" description="Helical" evidence="1">
    <location>
        <begin position="33"/>
        <end position="54"/>
    </location>
</feature>
<dbReference type="Gene3D" id="2.40.50.140">
    <property type="entry name" value="Nucleic acid-binding proteins"/>
    <property type="match status" value="1"/>
</dbReference>
<evidence type="ECO:0000313" key="4">
    <source>
        <dbReference type="EMBL" id="RFA97189.1"/>
    </source>
</evidence>
<evidence type="ECO:0000313" key="3">
    <source>
        <dbReference type="EMBL" id="RFA95986.1"/>
    </source>
</evidence>
<dbReference type="InterPro" id="IPR002810">
    <property type="entry name" value="NfeD-like_C"/>
</dbReference>
<gene>
    <name evidence="4" type="ORF">CGL51_03950</name>
    <name evidence="3" type="ORF">CGL52_11855</name>
</gene>
<evidence type="ECO:0000313" key="6">
    <source>
        <dbReference type="Proteomes" id="UP000257123"/>
    </source>
</evidence>
<dbReference type="InterPro" id="IPR012340">
    <property type="entry name" value="NA-bd_OB-fold"/>
</dbReference>
<dbReference type="Pfam" id="PF01957">
    <property type="entry name" value="NfeD"/>
    <property type="match status" value="1"/>
</dbReference>
<dbReference type="OrthoDB" id="29132at2157"/>
<feature type="transmembrane region" description="Helical" evidence="1">
    <location>
        <begin position="7"/>
        <end position="27"/>
    </location>
</feature>
<sequence>MSRLAIVVAILDDIFLFILPAVLALVLHAVGVVPLWIALVVSAPFLALALYVGVKVVKETPRGYTYLGGRGVVVEDLKPMGVVKISGEYWRAVCDGCEATAGSCVELVEIRGGVAYVKPCRQGIRR</sequence>
<dbReference type="AlphaFoldDB" id="A0A371QYY1"/>
<keyword evidence="1" id="KW-1133">Transmembrane helix</keyword>
<dbReference type="Proteomes" id="UP000256877">
    <property type="component" value="Unassembled WGS sequence"/>
</dbReference>
<dbReference type="Proteomes" id="UP000257123">
    <property type="component" value="Unassembled WGS sequence"/>
</dbReference>
<reference evidence="5 6" key="1">
    <citation type="submission" date="2017-07" db="EMBL/GenBank/DDBJ databases">
        <title>Draft genome sequence of aerobic hyperthermophilic archaea, Pyrobaculum aerophilum YKB31 and YKB32.</title>
        <authorList>
            <person name="Mochizuki T."/>
            <person name="Berliner A.J."/>
            <person name="Yoshida-Takashima Y."/>
            <person name="Takaki Y."/>
            <person name="Nunoura T."/>
            <person name="Takai K."/>
        </authorList>
    </citation>
    <scope>NUCLEOTIDE SEQUENCE [LARGE SCALE GENOMIC DNA]</scope>
    <source>
        <strain evidence="4 6">YKB31</strain>
        <strain evidence="3 5">YKB32</strain>
    </source>
</reference>
<evidence type="ECO:0000313" key="5">
    <source>
        <dbReference type="Proteomes" id="UP000256877"/>
    </source>
</evidence>
<organism evidence="3 5">
    <name type="scientific">Pyrobaculum aerophilum</name>
    <dbReference type="NCBI Taxonomy" id="13773"/>
    <lineage>
        <taxon>Archaea</taxon>
        <taxon>Thermoproteota</taxon>
        <taxon>Thermoprotei</taxon>
        <taxon>Thermoproteales</taxon>
        <taxon>Thermoproteaceae</taxon>
        <taxon>Pyrobaculum</taxon>
    </lineage>
</organism>
<evidence type="ECO:0000256" key="1">
    <source>
        <dbReference type="SAM" id="Phobius"/>
    </source>
</evidence>
<dbReference type="SUPFAM" id="SSF141322">
    <property type="entry name" value="NfeD domain-like"/>
    <property type="match status" value="1"/>
</dbReference>